<accession>A0A9W7FJL6</accession>
<keyword evidence="2" id="KW-0175">Coiled coil</keyword>
<feature type="region of interest" description="Disordered" evidence="3">
    <location>
        <begin position="2831"/>
        <end position="2893"/>
    </location>
</feature>
<feature type="coiled-coil region" evidence="2">
    <location>
        <begin position="80"/>
        <end position="121"/>
    </location>
</feature>
<dbReference type="Pfam" id="PF13833">
    <property type="entry name" value="EF-hand_8"/>
    <property type="match status" value="1"/>
</dbReference>
<dbReference type="InterPro" id="IPR011992">
    <property type="entry name" value="EF-hand-dom_pair"/>
</dbReference>
<feature type="region of interest" description="Disordered" evidence="3">
    <location>
        <begin position="49"/>
        <end position="71"/>
    </location>
</feature>
<feature type="compositionally biased region" description="Basic residues" evidence="3">
    <location>
        <begin position="2722"/>
        <end position="2731"/>
    </location>
</feature>
<dbReference type="Pfam" id="PF13499">
    <property type="entry name" value="EF-hand_7"/>
    <property type="match status" value="5"/>
</dbReference>
<feature type="region of interest" description="Disordered" evidence="3">
    <location>
        <begin position="2719"/>
        <end position="2787"/>
    </location>
</feature>
<keyword evidence="1" id="KW-0106">Calcium</keyword>
<evidence type="ECO:0000313" key="7">
    <source>
        <dbReference type="Proteomes" id="UP001165160"/>
    </source>
</evidence>
<feature type="domain" description="EF-hand" evidence="5">
    <location>
        <begin position="2652"/>
        <end position="2687"/>
    </location>
</feature>
<feature type="compositionally biased region" description="Basic and acidic residues" evidence="3">
    <location>
        <begin position="1131"/>
        <end position="1148"/>
    </location>
</feature>
<dbReference type="InterPro" id="IPR021656">
    <property type="entry name" value="C2-C2_1"/>
</dbReference>
<feature type="compositionally biased region" description="Basic and acidic residues" evidence="3">
    <location>
        <begin position="2739"/>
        <end position="2750"/>
    </location>
</feature>
<feature type="region of interest" description="Disordered" evidence="3">
    <location>
        <begin position="2269"/>
        <end position="2323"/>
    </location>
</feature>
<dbReference type="Gene3D" id="2.60.40.150">
    <property type="entry name" value="C2 domain"/>
    <property type="match status" value="2"/>
</dbReference>
<feature type="compositionally biased region" description="Basic and acidic residues" evidence="3">
    <location>
        <begin position="368"/>
        <end position="382"/>
    </location>
</feature>
<dbReference type="InterPro" id="IPR018247">
    <property type="entry name" value="EF_Hand_1_Ca_BS"/>
</dbReference>
<feature type="domain" description="EF-hand" evidence="5">
    <location>
        <begin position="2802"/>
        <end position="2837"/>
    </location>
</feature>
<feature type="region of interest" description="Disordered" evidence="3">
    <location>
        <begin position="2540"/>
        <end position="2566"/>
    </location>
</feature>
<keyword evidence="7" id="KW-1185">Reference proteome</keyword>
<dbReference type="EMBL" id="BRXX01000476">
    <property type="protein sequence ID" value="GMI13702.1"/>
    <property type="molecule type" value="Genomic_DNA"/>
</dbReference>
<dbReference type="PROSITE" id="PS00303">
    <property type="entry name" value="S100_CABP"/>
    <property type="match status" value="1"/>
</dbReference>
<feature type="domain" description="C2" evidence="4">
    <location>
        <begin position="751"/>
        <end position="876"/>
    </location>
</feature>
<dbReference type="InterPro" id="IPR035892">
    <property type="entry name" value="C2_domain_sf"/>
</dbReference>
<feature type="compositionally biased region" description="Acidic residues" evidence="3">
    <location>
        <begin position="2407"/>
        <end position="2424"/>
    </location>
</feature>
<feature type="region of interest" description="Disordered" evidence="3">
    <location>
        <begin position="1110"/>
        <end position="1172"/>
    </location>
</feature>
<feature type="domain" description="EF-hand" evidence="5">
    <location>
        <begin position="1064"/>
        <end position="1090"/>
    </location>
</feature>
<feature type="compositionally biased region" description="Gly residues" evidence="3">
    <location>
        <begin position="2619"/>
        <end position="2630"/>
    </location>
</feature>
<feature type="domain" description="EF-hand" evidence="5">
    <location>
        <begin position="1789"/>
        <end position="1824"/>
    </location>
</feature>
<feature type="region of interest" description="Disordered" evidence="3">
    <location>
        <begin position="2405"/>
        <end position="2429"/>
    </location>
</feature>
<feature type="region of interest" description="Disordered" evidence="3">
    <location>
        <begin position="2595"/>
        <end position="2639"/>
    </location>
</feature>
<dbReference type="InterPro" id="IPR002048">
    <property type="entry name" value="EF_hand_dom"/>
</dbReference>
<feature type="region of interest" description="Disordered" evidence="3">
    <location>
        <begin position="2148"/>
        <end position="2179"/>
    </location>
</feature>
<evidence type="ECO:0000256" key="1">
    <source>
        <dbReference type="ARBA" id="ARBA00022837"/>
    </source>
</evidence>
<feature type="domain" description="EF-hand" evidence="5">
    <location>
        <begin position="1488"/>
        <end position="1523"/>
    </location>
</feature>
<dbReference type="GO" id="GO:0005509">
    <property type="term" value="F:calcium ion binding"/>
    <property type="evidence" value="ECO:0007669"/>
    <property type="project" value="InterPro"/>
</dbReference>
<feature type="coiled-coil region" evidence="2">
    <location>
        <begin position="488"/>
        <end position="515"/>
    </location>
</feature>
<organism evidence="6 7">
    <name type="scientific">Triparma verrucosa</name>
    <dbReference type="NCBI Taxonomy" id="1606542"/>
    <lineage>
        <taxon>Eukaryota</taxon>
        <taxon>Sar</taxon>
        <taxon>Stramenopiles</taxon>
        <taxon>Ochrophyta</taxon>
        <taxon>Bolidophyceae</taxon>
        <taxon>Parmales</taxon>
        <taxon>Triparmaceae</taxon>
        <taxon>Triparma</taxon>
    </lineage>
</organism>
<dbReference type="CDD" id="cd00051">
    <property type="entry name" value="EFh"/>
    <property type="match status" value="6"/>
</dbReference>
<dbReference type="Pfam" id="PF00168">
    <property type="entry name" value="C2"/>
    <property type="match status" value="1"/>
</dbReference>
<feature type="domain" description="EF-hand" evidence="5">
    <location>
        <begin position="2337"/>
        <end position="2372"/>
    </location>
</feature>
<feature type="region of interest" description="Disordered" evidence="3">
    <location>
        <begin position="368"/>
        <end position="389"/>
    </location>
</feature>
<dbReference type="InterPro" id="IPR001751">
    <property type="entry name" value="S100/CaBP7/8-like_CS"/>
</dbReference>
<evidence type="ECO:0000256" key="3">
    <source>
        <dbReference type="SAM" id="MobiDB-lite"/>
    </source>
</evidence>
<sequence>MDSLSWEEKYLRLRAEKDEIAKKSTEQDRAIRQMRTKFAKLESLFKQKQRAEGNSGTVDLGDGDGMVGGRRADKDNEQLVTDLYKRNAKLQRSNKGLEEKNKSLMQTCAKLKRELQLSRRRGGTKLATRAVDTTADESIMSTGQGNLSTNKLSELTDKLRHRLINAEKQLGKLREENSRLRSGKGPSLNDDMDSTMAAARSAKWTSSTAEGEEIIRLQRELRDTAAKLQLLQTRYDHMESKTKAQNELQQGSFEQLEEYNRKIRDLRMKLQEAQHDKEVADSRAGRAEEYEEQVRELSEQNRYLEDQVTRLCEAPFLSNSGVKSAVTDFDRQERQHKQKIDKLQEVAQTHHAALTALQKEADLLKREKDSLQRQLDRSDNSTREQGFAHQVSRDKANLFGSMSDLADLGMEDVDMKELERALAIVRRKMDDPTDLDFLEKIDDEDLTTVPALKKRLQMVQVANLNVTRELERAERMLKAQASINRDLHLELEEAHKRARTEKDSLQAKLEDFESLCLKRLQRIHSLEAQVRQHLYAVSNGGGGKFRKTPAALDDVVGILDEEDNLLQEISNGDFGPDENLIEVYVIDSEISENVISSDSSTFVLIDFFDYESQATPLVTGLYPRYDFATTYKVTVDDFFLRFLATDSLSIELNKAHNADYQLLARASVTLSQLLESSPRILLSRLPLISTKDGSIAGYVHLEVRMALPVTELYRLFLDRHPEERSRIEAVARQNLKSEIVLKPDGTTTTLQAGPSATSLGPREEARLSNELSVTIKSASGLVKRGKTSPSTYVHYQLLGFPDTFTAVSEFTSEPNYNHKFSFPVVTDPKLLRFLRKYKLVFTVFEDDDGGEESVLFGEAKVSLNSLSSGEDLIETLTLYDNHKHEVGSLSVELRWNSTLKKPADAGPNALTSPEVEEIMSRFGPDKDGQVNYIDFVRFADPQPAVLAALESFANFLTLARKEQGITTGEFFEALCDGRSNNSGPYVDSETFVSNLIKMQVGIPPDEIAAVYTHIDASGTNVVTLNDFIKFAEPPSSSATSIITEKLRKRCQHLHRLGQTVMVPFQKADPSGSGKLTRLQFKECLREIGFQLVDDEFTETRAIKSSIKPPAKAFGDDIGDDDDEEIIGEGYTTKDVKSSINERFDDSRNRASASNNNAAAAENEKKRQEFDRRVKELTQQSNAAAASIDFDNMIGEEEEQEAENAINSANMARTAPVSKPPSGKTAPAASTKQQQQQQQQPAYHTPLRPDMAATHSGITHSTPALGGNTEPETFAALASSDSMNIVDVETLLEDSCKIFKGAKVLPDGLKKALQNADDANEGYLGKRKFASTISSNEAISAHLSSDALSSIMDFFQKSNSGSQIDYRAFLAFMSWKKPAVGRGNALMSKLLLHAETAMDEFNKFDKEGSGYVKRSDFFEGLRELGYSQLSSSDMDDIATLFEFGSRKGEVYFSAFVEYVTQQESILEMKDVENRLRNSIRNHFSDSSVAPADALRAAFSKFDRDNKGVIDANDFSKGLDSLGFKLSRSDMDALYTRADPRGEGVTYKDFSDFIVSDDDDSYNEPTKSLADFDMAILQLKSQNVVKDVTARMPNLETLSDPFKHYDWRRTGKLALRPFAAAVRAAGFTLTRAEIVLLAQHFGQGKGGAVVVPYNDFLNWSTPDNSVPAPVIGGVVNLESLLANLRRLAARSENGSYSKWADVFEASDVDGSGIVDEVGCRHSLKRLGVKISEAEARALSNEFGGGKKGAVRYRGLLRLLFPGSSGNENAKGVAALRRLQASANRLDMDLSEVTRTAREIFGELDMDGVGYVTKRSFKRGMVKLVNRINLAAPSDNDLEELMERFDTAGDGSVGWKEFVSESFAGGGSGAGEELEAVSRFKTMVRKCIRKGVDYRAAFERLDEGFKGSLTMIDFKSALQELGGGLTEGETNALALKFRSPASARRGESGDSARVVLYLELLHSLVPVREVEWEEPDGWRIEEKLRSMIKNRFEFWVPGKLKKAFKFFDRPTPRGRIGVDQLSDGLKRLKAFRLSASQEKKLFDIMDLSGEGRVTYSDFVTFVRDANNNDVCMKVITELGKATVRWSEVKKALEKKDSNGSGLISVKDFKEAMEKLGVSISKSDCMRLLLRFDDEENQNVEVSKFVEFVKSGGKRKGDDEDDVVSDSEGESDEDEDDDAEGAISKKKQKVAKLMKKLKSKVQTAEDKGVSGKRSFKFFDKDGSGDIDEDEFRQGCKRLLKVNLTKGETSALMDKFKSKRVGKIKYAEFLDALGLGEEEGGDSDDDDDDEEEEEGESSEDESRGRRKGGKTPGRRSASKKRRDGDFAAMVRKEINRLARTDKGKPKLKSVFKTFDRNGNGTLSLREFKRALTKMGFEFSSSELSKLTERLDEDGDDKISWKEFERFSKIAVDGDDDDEEGSDSEEEEMTGSEMKELVKKQLKKLARSGDKPNVKRVFARLDIDGSDYVSKREFKKACEDMGFDFDSSQMKSFLKKFDKKDNGKIYYSGFVKMAGGGADDDDSDDSAAEVDVDDLALMVRKELKRLTKSSRGPPKVRRKFEEMDSNGSGKISKREFKSALRDMGFKFKTDEMDRLIDYLDSDGDGSIDFPEYENLLGNKDEEGGGSDSDGGSGSGSGSDSETDSPYAMLMEKVTSALDRGRDVLEAFEFFDSRGGGEINKDDFKEGLAKLKIKANGKAITQAFSKFKGRRTGKIMYKDFVRAVEKKTKGGKKGRKGKSSSGSRKTINDRSERDDPASAKLKKELKRITKASDGPPRIRATFEEIDSNGNGSINVREFTRGLETMGFELSRREVKSIFEKLDEDRSGDIDYDEFAFFVTGENEEDEEGEGSGSEGEGSDDEDAELLESVRKEFKRITKSSRGPPRIRQTFEEMDTSGDGELSKREFRSALNEMGFRFSERQVKDILFRVDSDGNGKCDYEEFENLCTGKGKKGKQSKAFDIDNDILRKLRRAKVVKRGDLAESLANADEDVNRRSKEYLKVDDFKNFIKESLDDVRLSRSDMKDLIESVDPDDSGKVKYDKFVQAVDK</sequence>
<feature type="region of interest" description="Disordered" evidence="3">
    <location>
        <begin position="1210"/>
        <end position="1269"/>
    </location>
</feature>
<dbReference type="PANTHER" id="PTHR20875">
    <property type="entry name" value="EF-HAND CALCIUM-BINDING DOMAIN-CONTAINING PROTEIN 6-RELATED"/>
    <property type="match status" value="1"/>
</dbReference>
<dbReference type="SUPFAM" id="SSF47473">
    <property type="entry name" value="EF-hand"/>
    <property type="match status" value="11"/>
</dbReference>
<evidence type="ECO:0000259" key="5">
    <source>
        <dbReference type="PROSITE" id="PS50222"/>
    </source>
</evidence>
<feature type="coiled-coil region" evidence="2">
    <location>
        <begin position="156"/>
        <end position="183"/>
    </location>
</feature>
<dbReference type="PROSITE" id="PS00018">
    <property type="entry name" value="EF_HAND_1"/>
    <property type="match status" value="13"/>
</dbReference>
<feature type="domain" description="EF-hand" evidence="5">
    <location>
        <begin position="2910"/>
        <end position="2945"/>
    </location>
</feature>
<comment type="caution">
    <text evidence="6">The sequence shown here is derived from an EMBL/GenBank/DDBJ whole genome shotgun (WGS) entry which is preliminary data.</text>
</comment>
<dbReference type="SMART" id="SM00239">
    <property type="entry name" value="C2"/>
    <property type="match status" value="1"/>
</dbReference>
<evidence type="ECO:0008006" key="8">
    <source>
        <dbReference type="Google" id="ProtNLM"/>
    </source>
</evidence>
<feature type="domain" description="EF-hand" evidence="5">
    <location>
        <begin position="2545"/>
        <end position="2580"/>
    </location>
</feature>
<dbReference type="PROSITE" id="PS50222">
    <property type="entry name" value="EF_HAND_2"/>
    <property type="match status" value="17"/>
</dbReference>
<dbReference type="SMART" id="SM00054">
    <property type="entry name" value="EFh"/>
    <property type="match status" value="20"/>
</dbReference>
<feature type="domain" description="EF-hand" evidence="5">
    <location>
        <begin position="2581"/>
        <end position="2616"/>
    </location>
</feature>
<dbReference type="InterPro" id="IPR000008">
    <property type="entry name" value="C2_dom"/>
</dbReference>
<protein>
    <recommendedName>
        <fullName evidence="8">Calmodulin</fullName>
    </recommendedName>
</protein>
<feature type="compositionally biased region" description="Acidic residues" evidence="3">
    <location>
        <begin position="2155"/>
        <end position="2176"/>
    </location>
</feature>
<feature type="compositionally biased region" description="Low complexity" evidence="3">
    <location>
        <begin position="1149"/>
        <end position="1160"/>
    </location>
</feature>
<evidence type="ECO:0000313" key="6">
    <source>
        <dbReference type="EMBL" id="GMI13702.1"/>
    </source>
</evidence>
<feature type="domain" description="EF-hand" evidence="5">
    <location>
        <begin position="1391"/>
        <end position="1426"/>
    </location>
</feature>
<feature type="compositionally biased region" description="Basic residues" evidence="3">
    <location>
        <begin position="2299"/>
        <end position="2316"/>
    </location>
</feature>
<feature type="domain" description="EF-hand" evidence="5">
    <location>
        <begin position="1830"/>
        <end position="1865"/>
    </location>
</feature>
<feature type="domain" description="EF-hand" evidence="5">
    <location>
        <begin position="2030"/>
        <end position="2065"/>
    </location>
</feature>
<dbReference type="InterPro" id="IPR052603">
    <property type="entry name" value="EFCB6"/>
</dbReference>
<feature type="domain" description="EF-hand" evidence="5">
    <location>
        <begin position="2208"/>
        <end position="2237"/>
    </location>
</feature>
<dbReference type="PROSITE" id="PS50004">
    <property type="entry name" value="C2"/>
    <property type="match status" value="1"/>
</dbReference>
<dbReference type="Pfam" id="PF13202">
    <property type="entry name" value="EF-hand_5"/>
    <property type="match status" value="2"/>
</dbReference>
<feature type="compositionally biased region" description="Basic residues" evidence="3">
    <location>
        <begin position="2540"/>
        <end position="2552"/>
    </location>
</feature>
<feature type="compositionally biased region" description="Basic and acidic residues" evidence="3">
    <location>
        <begin position="1161"/>
        <end position="1172"/>
    </location>
</feature>
<dbReference type="CDD" id="cd00030">
    <property type="entry name" value="C2"/>
    <property type="match status" value="1"/>
</dbReference>
<dbReference type="Gene3D" id="1.10.238.10">
    <property type="entry name" value="EF-hand"/>
    <property type="match status" value="12"/>
</dbReference>
<feature type="domain" description="EF-hand" evidence="5">
    <location>
        <begin position="2443"/>
        <end position="2478"/>
    </location>
</feature>
<dbReference type="Pfam" id="PF11618">
    <property type="entry name" value="C2-C2_1"/>
    <property type="match status" value="1"/>
</dbReference>
<feature type="coiled-coil region" evidence="2">
    <location>
        <begin position="214"/>
        <end position="314"/>
    </location>
</feature>
<dbReference type="Proteomes" id="UP001165160">
    <property type="component" value="Unassembled WGS sequence"/>
</dbReference>
<reference evidence="7" key="1">
    <citation type="journal article" date="2023" name="Commun. Biol.">
        <title>Genome analysis of Parmales, the sister group of diatoms, reveals the evolutionary specialization of diatoms from phago-mixotrophs to photoautotrophs.</title>
        <authorList>
            <person name="Ban H."/>
            <person name="Sato S."/>
            <person name="Yoshikawa S."/>
            <person name="Yamada K."/>
            <person name="Nakamura Y."/>
            <person name="Ichinomiya M."/>
            <person name="Sato N."/>
            <person name="Blanc-Mathieu R."/>
            <person name="Endo H."/>
            <person name="Kuwata A."/>
            <person name="Ogata H."/>
        </authorList>
    </citation>
    <scope>NUCLEOTIDE SEQUENCE [LARGE SCALE GENOMIC DNA]</scope>
    <source>
        <strain evidence="7">NIES 3699</strain>
    </source>
</reference>
<feature type="domain" description="EF-hand" evidence="5">
    <location>
        <begin position="2766"/>
        <end position="2801"/>
    </location>
</feature>
<evidence type="ECO:0000259" key="4">
    <source>
        <dbReference type="PROSITE" id="PS50004"/>
    </source>
</evidence>
<proteinExistence type="predicted"/>
<gene>
    <name evidence="6" type="ORF">TrVE_jg4958</name>
</gene>
<feature type="compositionally biased region" description="Acidic residues" evidence="3">
    <location>
        <begin position="2849"/>
        <end position="2858"/>
    </location>
</feature>
<feature type="domain" description="EF-hand" evidence="5">
    <location>
        <begin position="2874"/>
        <end position="2909"/>
    </location>
</feature>
<name>A0A9W7FJL6_9STRA</name>
<feature type="domain" description="EF-hand" evidence="5">
    <location>
        <begin position="2080"/>
        <end position="2115"/>
    </location>
</feature>
<dbReference type="SUPFAM" id="SSF49562">
    <property type="entry name" value="C2 domain (Calcium/lipid-binding domain, CaLB)"/>
    <property type="match status" value="2"/>
</dbReference>
<feature type="compositionally biased region" description="Acidic residues" evidence="3">
    <location>
        <begin position="2271"/>
        <end position="2294"/>
    </location>
</feature>
<dbReference type="PANTHER" id="PTHR20875:SF0">
    <property type="entry name" value="GH12158P"/>
    <property type="match status" value="1"/>
</dbReference>
<feature type="region of interest" description="Disordered" evidence="3">
    <location>
        <begin position="2199"/>
        <end position="2225"/>
    </location>
</feature>
<evidence type="ECO:0000256" key="2">
    <source>
        <dbReference type="SAM" id="Coils"/>
    </source>
</evidence>
<feature type="compositionally biased region" description="Acidic residues" evidence="3">
    <location>
        <begin position="1116"/>
        <end position="1126"/>
    </location>
</feature>